<evidence type="ECO:0000256" key="3">
    <source>
        <dbReference type="ARBA" id="ARBA00022448"/>
    </source>
</evidence>
<dbReference type="InterPro" id="IPR012910">
    <property type="entry name" value="Plug_dom"/>
</dbReference>
<dbReference type="Pfam" id="PF00593">
    <property type="entry name" value="TonB_dep_Rec_b-barrel"/>
    <property type="match status" value="1"/>
</dbReference>
<keyword evidence="7 12" id="KW-0798">TonB box</keyword>
<dbReference type="OrthoDB" id="337377at2"/>
<dbReference type="PROSITE" id="PS52016">
    <property type="entry name" value="TONB_DEPENDENT_REC_3"/>
    <property type="match status" value="1"/>
</dbReference>
<evidence type="ECO:0000259" key="13">
    <source>
        <dbReference type="Pfam" id="PF00593"/>
    </source>
</evidence>
<evidence type="ECO:0000256" key="10">
    <source>
        <dbReference type="ARBA" id="ARBA00023237"/>
    </source>
</evidence>
<dbReference type="InterPro" id="IPR037066">
    <property type="entry name" value="Plug_dom_sf"/>
</dbReference>
<dbReference type="InterPro" id="IPR036942">
    <property type="entry name" value="Beta-barrel_TonB_sf"/>
</dbReference>
<dbReference type="EMBL" id="QAON01000002">
    <property type="protein sequence ID" value="PTQ90798.1"/>
    <property type="molecule type" value="Genomic_DNA"/>
</dbReference>
<evidence type="ECO:0000256" key="4">
    <source>
        <dbReference type="ARBA" id="ARBA00022452"/>
    </source>
</evidence>
<feature type="domain" description="TonB-dependent receptor plug" evidence="14">
    <location>
        <begin position="69"/>
        <end position="178"/>
    </location>
</feature>
<dbReference type="GO" id="GO:0015344">
    <property type="term" value="F:siderophore uptake transmembrane transporter activity"/>
    <property type="evidence" value="ECO:0007669"/>
    <property type="project" value="TreeGrafter"/>
</dbReference>
<keyword evidence="3 11" id="KW-0813">Transport</keyword>
<evidence type="ECO:0000256" key="2">
    <source>
        <dbReference type="ARBA" id="ARBA00008143"/>
    </source>
</evidence>
<keyword evidence="8 11" id="KW-0472">Membrane</keyword>
<sequence>MINASYNNKEYMQIGCQQTKQIGFALTFCLYASVASAVDKTEGTLFDMPLESLLQLKVSVASPFQERVANTAASVYVLTPDDWQRRSTHRLEHALEQVPALVSYPSLGTAYMTAIRGYSTELSVRGIANLLDGVPLNNFSYAASVYDLPYVPLELLQRVEVIRGPGSTLYGSDAFHGVLSLSTQGVLSDEQRVQISASSNQRYNVSAKNSLASERLSLQMGAAYTDWQGHAVDYQYTDINSQHVKTSERQHILSDKTGYLHLILGDKTEELGAWGVSVYSNDYQAQDFAGGGTQFYPPVTRILQLTNLNLAGSEDVSSQESRFSLWKLTHERLLTADIELSLKAYEWQSQQTWVFDFSQYPQESTLLNGQMVPCRQQAMAGASPLFCPHYLEQGTADTRQGLELLIKSDKGYSGQWAIGLGRDDEQVEKATVRRIGVNQQLYVDAHAPFEGKGRTIDHLFFHVRHPLWRDDLQMIYGLRWDDYSDIGSATSPRLGFVWQFSDAWTHKLLYSHAFRAPSAAERFGSGAGSQQFPNPNIKPETIDTFEWISQYQAEQQQLELTAFYNHWQDSIVLTPITQVLNQYINTGENKAYGLELVHKWDARPWQIQSSAAYVMSKNDTTGQRYTTFPRYSASLAVGYQWPQYWSTWLHQRILLHQTTTDVLATQTLKEADDYYRTDLTIQYQRDKQRYFLDVRNLWHQGLTVPSLYNAENGIPEEGRVWRIGLDWQW</sequence>
<accession>A0A2T5J2P9</accession>
<evidence type="ECO:0000256" key="6">
    <source>
        <dbReference type="ARBA" id="ARBA00022729"/>
    </source>
</evidence>
<dbReference type="Gene3D" id="2.40.170.20">
    <property type="entry name" value="TonB-dependent receptor, beta-barrel domain"/>
    <property type="match status" value="1"/>
</dbReference>
<evidence type="ECO:0000256" key="7">
    <source>
        <dbReference type="ARBA" id="ARBA00023077"/>
    </source>
</evidence>
<dbReference type="Pfam" id="PF07715">
    <property type="entry name" value="Plug"/>
    <property type="match status" value="1"/>
</dbReference>
<dbReference type="InterPro" id="IPR039426">
    <property type="entry name" value="TonB-dep_rcpt-like"/>
</dbReference>
<evidence type="ECO:0000313" key="16">
    <source>
        <dbReference type="Proteomes" id="UP000244223"/>
    </source>
</evidence>
<name>A0A2T5J2P9_9GAMM</name>
<dbReference type="PANTHER" id="PTHR30069:SF29">
    <property type="entry name" value="HEMOGLOBIN AND HEMOGLOBIN-HAPTOGLOBIN-BINDING PROTEIN 1-RELATED"/>
    <property type="match status" value="1"/>
</dbReference>
<comment type="similarity">
    <text evidence="2">Belongs to the TonB-dependent receptor family. Hemoglobin/haptoglobin binding protein subfamily.</text>
</comment>
<dbReference type="SUPFAM" id="SSF56935">
    <property type="entry name" value="Porins"/>
    <property type="match status" value="1"/>
</dbReference>
<keyword evidence="6" id="KW-0732">Signal</keyword>
<gene>
    <name evidence="15" type="ORF">C8N29_102198</name>
</gene>
<evidence type="ECO:0000256" key="12">
    <source>
        <dbReference type="RuleBase" id="RU003357"/>
    </source>
</evidence>
<dbReference type="PANTHER" id="PTHR30069">
    <property type="entry name" value="TONB-DEPENDENT OUTER MEMBRANE RECEPTOR"/>
    <property type="match status" value="1"/>
</dbReference>
<dbReference type="RefSeq" id="WP_107864639.1">
    <property type="nucleotide sequence ID" value="NZ_QAON01000002.1"/>
</dbReference>
<proteinExistence type="inferred from homology"/>
<comment type="subcellular location">
    <subcellularLocation>
        <location evidence="1 11">Cell outer membrane</location>
        <topology evidence="1 11">Multi-pass membrane protein</topology>
    </subcellularLocation>
</comment>
<reference evidence="15 16" key="1">
    <citation type="submission" date="2018-04" db="EMBL/GenBank/DDBJ databases">
        <title>Genomic Encyclopedia of Archaeal and Bacterial Type Strains, Phase II (KMG-II): from individual species to whole genera.</title>
        <authorList>
            <person name="Goeker M."/>
        </authorList>
    </citation>
    <scope>NUCLEOTIDE SEQUENCE [LARGE SCALE GENOMIC DNA]</scope>
    <source>
        <strain evidence="15 16">DSM 5822</strain>
    </source>
</reference>
<evidence type="ECO:0000256" key="1">
    <source>
        <dbReference type="ARBA" id="ARBA00004571"/>
    </source>
</evidence>
<evidence type="ECO:0000313" key="15">
    <source>
        <dbReference type="EMBL" id="PTQ90798.1"/>
    </source>
</evidence>
<keyword evidence="5 11" id="KW-0812">Transmembrane</keyword>
<dbReference type="Proteomes" id="UP000244223">
    <property type="component" value="Unassembled WGS sequence"/>
</dbReference>
<evidence type="ECO:0000256" key="8">
    <source>
        <dbReference type="ARBA" id="ARBA00023136"/>
    </source>
</evidence>
<evidence type="ECO:0000256" key="11">
    <source>
        <dbReference type="PROSITE-ProRule" id="PRU01360"/>
    </source>
</evidence>
<comment type="caution">
    <text evidence="15">The sequence shown here is derived from an EMBL/GenBank/DDBJ whole genome shotgun (WGS) entry which is preliminary data.</text>
</comment>
<evidence type="ECO:0000256" key="5">
    <source>
        <dbReference type="ARBA" id="ARBA00022692"/>
    </source>
</evidence>
<evidence type="ECO:0000256" key="9">
    <source>
        <dbReference type="ARBA" id="ARBA00023170"/>
    </source>
</evidence>
<dbReference type="GO" id="GO:0009279">
    <property type="term" value="C:cell outer membrane"/>
    <property type="evidence" value="ECO:0007669"/>
    <property type="project" value="UniProtKB-SubCell"/>
</dbReference>
<organism evidence="15 16">
    <name type="scientific">Agitococcus lubricus</name>
    <dbReference type="NCBI Taxonomy" id="1077255"/>
    <lineage>
        <taxon>Bacteria</taxon>
        <taxon>Pseudomonadati</taxon>
        <taxon>Pseudomonadota</taxon>
        <taxon>Gammaproteobacteria</taxon>
        <taxon>Moraxellales</taxon>
        <taxon>Moraxellaceae</taxon>
        <taxon>Agitococcus</taxon>
    </lineage>
</organism>
<protein>
    <submittedName>
        <fullName evidence="15">Outer membrane receptor protein involved in Fe transport</fullName>
    </submittedName>
</protein>
<evidence type="ECO:0000259" key="14">
    <source>
        <dbReference type="Pfam" id="PF07715"/>
    </source>
</evidence>
<dbReference type="GO" id="GO:0044718">
    <property type="term" value="P:siderophore transmembrane transport"/>
    <property type="evidence" value="ECO:0007669"/>
    <property type="project" value="TreeGrafter"/>
</dbReference>
<keyword evidence="9 15" id="KW-0675">Receptor</keyword>
<dbReference type="InterPro" id="IPR000531">
    <property type="entry name" value="Beta-barrel_TonB"/>
</dbReference>
<keyword evidence="16" id="KW-1185">Reference proteome</keyword>
<dbReference type="AlphaFoldDB" id="A0A2T5J2P9"/>
<keyword evidence="4 11" id="KW-1134">Transmembrane beta strand</keyword>
<keyword evidence="10 11" id="KW-0998">Cell outer membrane</keyword>
<dbReference type="Gene3D" id="2.170.130.10">
    <property type="entry name" value="TonB-dependent receptor, plug domain"/>
    <property type="match status" value="1"/>
</dbReference>
<feature type="domain" description="TonB-dependent receptor-like beta-barrel" evidence="13">
    <location>
        <begin position="279"/>
        <end position="697"/>
    </location>
</feature>